<dbReference type="InterPro" id="IPR006626">
    <property type="entry name" value="PbH1"/>
</dbReference>
<dbReference type="InterPro" id="IPR012334">
    <property type="entry name" value="Pectin_lyas_fold"/>
</dbReference>
<proteinExistence type="predicted"/>
<dbReference type="RefSeq" id="WP_129601824.1">
    <property type="nucleotide sequence ID" value="NZ_SBLB01000003.1"/>
</dbReference>
<evidence type="ECO:0000313" key="3">
    <source>
        <dbReference type="Proteomes" id="UP000290407"/>
    </source>
</evidence>
<dbReference type="EMBL" id="SBLB01000003">
    <property type="protein sequence ID" value="RYC69616.1"/>
    <property type="molecule type" value="Genomic_DNA"/>
</dbReference>
<dbReference type="SUPFAM" id="SSF51126">
    <property type="entry name" value="Pectin lyase-like"/>
    <property type="match status" value="2"/>
</dbReference>
<accession>A0A4Q2UK91</accession>
<evidence type="ECO:0000256" key="1">
    <source>
        <dbReference type="SAM" id="MobiDB-lite"/>
    </source>
</evidence>
<reference evidence="2 3" key="1">
    <citation type="submission" date="2019-01" db="EMBL/GenBank/DDBJ databases">
        <title>Spirosoma flava sp. nov., a propanil-degrading bacterium isolated from herbicide-contaminated soil.</title>
        <authorList>
            <person name="Zhang L."/>
            <person name="Jiang J.-D."/>
        </authorList>
    </citation>
    <scope>NUCLEOTIDE SEQUENCE [LARGE SCALE GENOMIC DNA]</scope>
    <source>
        <strain evidence="2 3">TY50</strain>
    </source>
</reference>
<evidence type="ECO:0000313" key="2">
    <source>
        <dbReference type="EMBL" id="RYC69616.1"/>
    </source>
</evidence>
<protein>
    <submittedName>
        <fullName evidence="2">Right-handed parallel beta-helix repeat-containing protein</fullName>
    </submittedName>
</protein>
<dbReference type="Gene3D" id="1.20.5.320">
    <property type="entry name" value="6-Phosphogluconate Dehydrogenase, domain 3"/>
    <property type="match status" value="1"/>
</dbReference>
<name>A0A4Q2UK91_9BACT</name>
<organism evidence="2 3">
    <name type="scientific">Spirosoma sordidisoli</name>
    <dbReference type="NCBI Taxonomy" id="2502893"/>
    <lineage>
        <taxon>Bacteria</taxon>
        <taxon>Pseudomonadati</taxon>
        <taxon>Bacteroidota</taxon>
        <taxon>Cytophagia</taxon>
        <taxon>Cytophagales</taxon>
        <taxon>Cytophagaceae</taxon>
        <taxon>Spirosoma</taxon>
    </lineage>
</organism>
<sequence length="1407" mass="147068">MYLSITDSIYRFSEEWPGDDGPMPDENLPLLQSWAIDTLTEIGMEPFCTIMETKLPVIDSFADMPADCVRVIDYGMDASIRPDRARSRIYARGHKEITIRYDSMPLDGAGRLMIPEMAEAAIQKSWMARWAWRMGLDKKTRSQGTVNLYQPLKAEADRLIGWTRGRVQMMTQAQKENLLAYRMSRLPGGLHYTEPYSPPETGLMPTVGNIISLPGTKGDQGAAGLPGPPGPPGPKGDAGIPTLPDMNALAAYQLTLEEGKGYIVHVLNSAGGGIATYLVTKTTYHPYAYWGISLPLLSGEAAAQIGNVYSKAQIDNQLSTKVTSLSSVNAFAYATESKVFFDGSEWVRKSGSFSANGGTIVAGAGGAFYQRVYTGDALVKWFPGATDTEQIVNALTSPDPVLLLDAKSYTANQFSIPAGKKLRGVPGKSVLRPSASIVGQANPDFGYPSQVTGWITMSANNVALEDVTLDMSSNTTRLAAIKSMGVALDGWRVNNVTFLNGINHFIYVHLAATSKNIEITNNRFLHGENGVSIRATVAARLNNNIKINGNTFDDVGGNIIGLEDNFSVGPTRYDTHTNVEVNNNIMTNLRVVGGYDGAIPLELHGVTNGVVSGNIVDSGTRGLGVMTSKNVVLEGNTVSNQTAYFTEIAKLEDCSFVNNVSKNNRTFITLSPSDNYAVPNKNILVSGNQIIGNGIQTVAGGVDMAAINTSYNAILQNWVIENNVFTNQDFAANGVISIRGSRARPNIIFSGGGGSGAQATATLKVVAVKVDQGGSGYTSAPTVSVSAVDGSGATAEAVISNGTVTSVVVTSAGDGYLYEPSIIFSGGGGSGASATPILGIASVSVVSGGSNYTSAPTVTAKDNGVILDEYGGLQTGGAVLTATVSGGSVVSVNVASPGNSFGRGNTNIVIRGNKFFSTSVNSPIQIINLTGRHLRVEDNYFYRTAAYSNATHWQSGGVVVSTSGLGLLDEVAIDRNTFIFKGKMGSGQYAAIGQYLSFSDRVLTKGLRVTNNFIDGYFTRGIYVNDQSTDSEILNNEISDLVGTPYIIGAGKRMFSLRTFNGSSAPTAGNWRAGDKLLNPAPQLGQPEGFICIASGSPGTWIELSPVGTDRIGDGSPNGVVSAPVGSIYRNTSSSAAALHYKAGGLSGNTGWRELANVSNTIMLGDPSISHNAGTGLKMASNTTSGGDGHFLNSVDASEFFLTNSNSSQTRFELKFGSARSNDATVGLRYITGTLGAGAGVLSIGQASKSLSGWTHGFTRLYNMGVITMTTTPTNRVLIGTQTDNGRDIAQLAGSISASAVYGAGLTPTITAGAGAGTTPTVSVVGTATAGVITITTGSSPAAGTLATVTFPSAYATNAPIVVVSGAQGTTLAAYTTGETTSAFSLATAATPSAATTYRFAYITIGR</sequence>
<comment type="caution">
    <text evidence="2">The sequence shown here is derived from an EMBL/GenBank/DDBJ whole genome shotgun (WGS) entry which is preliminary data.</text>
</comment>
<dbReference type="SMART" id="SM00710">
    <property type="entry name" value="PbH1"/>
    <property type="match status" value="12"/>
</dbReference>
<dbReference type="Proteomes" id="UP000290407">
    <property type="component" value="Unassembled WGS sequence"/>
</dbReference>
<feature type="region of interest" description="Disordered" evidence="1">
    <location>
        <begin position="218"/>
        <end position="237"/>
    </location>
</feature>
<dbReference type="Gene3D" id="2.160.20.10">
    <property type="entry name" value="Single-stranded right-handed beta-helix, Pectin lyase-like"/>
    <property type="match status" value="2"/>
</dbReference>
<keyword evidence="3" id="KW-1185">Reference proteome</keyword>
<gene>
    <name evidence="2" type="ORF">EQG79_13515</name>
</gene>
<dbReference type="InterPro" id="IPR011050">
    <property type="entry name" value="Pectin_lyase_fold/virulence"/>
</dbReference>